<accession>A0A9Q8PBP3</accession>
<dbReference type="InterPro" id="IPR020904">
    <property type="entry name" value="Sc_DH/Rdtase_CS"/>
</dbReference>
<dbReference type="AlphaFoldDB" id="A0A9Q8PBP3"/>
<gene>
    <name evidence="4" type="ORF">CLAFUR5_06873</name>
</gene>
<evidence type="ECO:0000313" key="5">
    <source>
        <dbReference type="Proteomes" id="UP000756132"/>
    </source>
</evidence>
<dbReference type="PRINTS" id="PR00081">
    <property type="entry name" value="GDHRDH"/>
</dbReference>
<dbReference type="PANTHER" id="PTHR43618:SF18">
    <property type="entry name" value="SHORT CHAIN DEHYDROGENASE_REDUCTASE FAMILY (AFU_ORTHOLOGUE AFUA_5G12480)"/>
    <property type="match status" value="1"/>
</dbReference>
<dbReference type="SUPFAM" id="SSF51735">
    <property type="entry name" value="NAD(P)-binding Rossmann-fold domains"/>
    <property type="match status" value="1"/>
</dbReference>
<reference evidence="4" key="1">
    <citation type="submission" date="2021-12" db="EMBL/GenBank/DDBJ databases">
        <authorList>
            <person name="Zaccaron A."/>
            <person name="Stergiopoulos I."/>
        </authorList>
    </citation>
    <scope>NUCLEOTIDE SEQUENCE</scope>
    <source>
        <strain evidence="4">Race5_Kim</strain>
    </source>
</reference>
<evidence type="ECO:0000256" key="3">
    <source>
        <dbReference type="ARBA" id="ARBA00023002"/>
    </source>
</evidence>
<dbReference type="EMBL" id="CP090168">
    <property type="protein sequence ID" value="UJO19534.1"/>
    <property type="molecule type" value="Genomic_DNA"/>
</dbReference>
<keyword evidence="2" id="KW-0521">NADP</keyword>
<dbReference type="GeneID" id="71986751"/>
<sequence>MAHFAGPTPIGVPPKIMDPNTVDPTKLFGVKGMVVVITGGGTGIGLMMTKAFANNGAAKAYIVGRRKEKLEEAAREASPHGNVIPIVGDATSKDSLRRVAEQTKNETGYVNLVCANSGWYSPPISAEPNEATLEEYADACMEQNMEDWNTGFATNTTAVAFTTFAFLKLLDAGNKAQNFAGIKSQVLVTTSIAGYLRNPLGFSAYPMTKAATTHLVKSLSGALVPYSIRVNGIAPGLFPGDLSAGITRSKGDPCVEGAFEKGFIPAERLGATSDMAGTVLYMASPAGAYLNGCVNVVDGGRIGQIAGTY</sequence>
<protein>
    <submittedName>
        <fullName evidence="4">Short-chain dehydrogenase/reductase SAT3</fullName>
    </submittedName>
</protein>
<dbReference type="PANTHER" id="PTHR43618">
    <property type="entry name" value="7-ALPHA-HYDROXYSTEROID DEHYDROGENASE"/>
    <property type="match status" value="1"/>
</dbReference>
<dbReference type="CDD" id="cd05233">
    <property type="entry name" value="SDR_c"/>
    <property type="match status" value="1"/>
</dbReference>
<comment type="similarity">
    <text evidence="1">Belongs to the short-chain dehydrogenases/reductases (SDR) family.</text>
</comment>
<dbReference type="OrthoDB" id="2898618at2759"/>
<keyword evidence="5" id="KW-1185">Reference proteome</keyword>
<dbReference type="GO" id="GO:0016491">
    <property type="term" value="F:oxidoreductase activity"/>
    <property type="evidence" value="ECO:0007669"/>
    <property type="project" value="UniProtKB-KW"/>
</dbReference>
<dbReference type="PROSITE" id="PS00061">
    <property type="entry name" value="ADH_SHORT"/>
    <property type="match status" value="1"/>
</dbReference>
<evidence type="ECO:0000313" key="4">
    <source>
        <dbReference type="EMBL" id="UJO19534.1"/>
    </source>
</evidence>
<evidence type="ECO:0000256" key="1">
    <source>
        <dbReference type="ARBA" id="ARBA00006484"/>
    </source>
</evidence>
<evidence type="ECO:0000256" key="2">
    <source>
        <dbReference type="ARBA" id="ARBA00022857"/>
    </source>
</evidence>
<proteinExistence type="inferred from homology"/>
<organism evidence="4 5">
    <name type="scientific">Passalora fulva</name>
    <name type="common">Tomato leaf mold</name>
    <name type="synonym">Cladosporium fulvum</name>
    <dbReference type="NCBI Taxonomy" id="5499"/>
    <lineage>
        <taxon>Eukaryota</taxon>
        <taxon>Fungi</taxon>
        <taxon>Dikarya</taxon>
        <taxon>Ascomycota</taxon>
        <taxon>Pezizomycotina</taxon>
        <taxon>Dothideomycetes</taxon>
        <taxon>Dothideomycetidae</taxon>
        <taxon>Mycosphaerellales</taxon>
        <taxon>Mycosphaerellaceae</taxon>
        <taxon>Fulvia</taxon>
    </lineage>
</organism>
<dbReference type="InterPro" id="IPR036291">
    <property type="entry name" value="NAD(P)-bd_dom_sf"/>
</dbReference>
<dbReference type="Pfam" id="PF00106">
    <property type="entry name" value="adh_short"/>
    <property type="match status" value="1"/>
</dbReference>
<dbReference type="InterPro" id="IPR002347">
    <property type="entry name" value="SDR_fam"/>
</dbReference>
<dbReference type="OMA" id="EWADSNW"/>
<name>A0A9Q8PBP3_PASFU</name>
<dbReference type="InterPro" id="IPR052178">
    <property type="entry name" value="Sec_Metab_Biosynth_SDR"/>
</dbReference>
<keyword evidence="3" id="KW-0560">Oxidoreductase</keyword>
<dbReference type="Proteomes" id="UP000756132">
    <property type="component" value="Chromosome 6"/>
</dbReference>
<dbReference type="Gene3D" id="3.40.50.720">
    <property type="entry name" value="NAD(P)-binding Rossmann-like Domain"/>
    <property type="match status" value="1"/>
</dbReference>
<reference evidence="4" key="2">
    <citation type="journal article" date="2022" name="Microb. Genom.">
        <title>A chromosome-scale genome assembly of the tomato pathogen Cladosporium fulvum reveals a compartmentalized genome architecture and the presence of a dispensable chromosome.</title>
        <authorList>
            <person name="Zaccaron A.Z."/>
            <person name="Chen L.H."/>
            <person name="Samaras A."/>
            <person name="Stergiopoulos I."/>
        </authorList>
    </citation>
    <scope>NUCLEOTIDE SEQUENCE</scope>
    <source>
        <strain evidence="4">Race5_Kim</strain>
    </source>
</reference>
<dbReference type="KEGG" id="ffu:CLAFUR5_06873"/>
<dbReference type="RefSeq" id="XP_047763900.1">
    <property type="nucleotide sequence ID" value="XM_047906021.1"/>
</dbReference>